<feature type="modified residue" description="N6-carboxylysine" evidence="2">
    <location>
        <position position="161"/>
    </location>
</feature>
<feature type="domain" description="Amidohydrolase 3" evidence="5">
    <location>
        <begin position="47"/>
        <end position="80"/>
    </location>
</feature>
<dbReference type="AlphaFoldDB" id="A0A1F6CBA6"/>
<comment type="caution">
    <text evidence="6">The sequence shown here is derived from an EMBL/GenBank/DDBJ whole genome shotgun (WGS) entry which is preliminary data.</text>
</comment>
<accession>A0A1F6CBA6</accession>
<sequence length="377" mass="39862">MPDYDILIRGGRVIDPATGTDGALDVAVKGDRIAAVQAGIPPRQAAKVVDASGKLVTPGLIDLHAHVWWGGTDLSLMPDDIGGPFGVTTIVDTGSAGASTFPGFRRFIIEQAKTRVIPFLHISSIGLAGGGVGECRNIEHVDVQQCVRAVQAHRDLIGGIKVRANTVAVGANGVTPVYLARDAADAVGLPLIVDLAYPPPSLEQILPVMRPGDIATHMYKGYHGGLVLHGGKVRPSAVEARERGVLFDLGHGAGSFSFAVAEAAFAQGFRPDTISTDLHTGSLPVGDIDMPSCMSKMLLLGTDLVDVIRKSTAASAKALRREDELGSLAAGRVADVAVLELREGEWTLTDRNRGARIARQRFFAHFTVCRGVVTYER</sequence>
<organism evidence="6 7">
    <name type="scientific">Handelsmanbacteria sp. (strain RIFCSPLOWO2_12_FULL_64_10)</name>
    <dbReference type="NCBI Taxonomy" id="1817868"/>
    <lineage>
        <taxon>Bacteria</taxon>
        <taxon>Candidatus Handelsmaniibacteriota</taxon>
    </lineage>
</organism>
<dbReference type="InterPro" id="IPR013108">
    <property type="entry name" value="Amidohydro_3"/>
</dbReference>
<dbReference type="Gene3D" id="3.20.20.140">
    <property type="entry name" value="Metal-dependent hydrolases"/>
    <property type="match status" value="1"/>
</dbReference>
<dbReference type="GO" id="GO:0016810">
    <property type="term" value="F:hydrolase activity, acting on carbon-nitrogen (but not peptide) bonds"/>
    <property type="evidence" value="ECO:0007669"/>
    <property type="project" value="InterPro"/>
</dbReference>
<evidence type="ECO:0000256" key="2">
    <source>
        <dbReference type="PIRSR" id="PIRSR039004-2"/>
    </source>
</evidence>
<proteinExistence type="predicted"/>
<feature type="domain" description="Amidohydrolase-related" evidence="4">
    <location>
        <begin position="259"/>
        <end position="341"/>
    </location>
</feature>
<feature type="site" description="Transition state stabilizer" evidence="3">
    <location>
        <position position="163"/>
    </location>
</feature>
<dbReference type="InterPro" id="IPR006680">
    <property type="entry name" value="Amidohydro-rel"/>
</dbReference>
<evidence type="ECO:0000256" key="1">
    <source>
        <dbReference type="PIRSR" id="PIRSR039004-1"/>
    </source>
</evidence>
<dbReference type="Proteomes" id="UP000178606">
    <property type="component" value="Unassembled WGS sequence"/>
</dbReference>
<evidence type="ECO:0000313" key="7">
    <source>
        <dbReference type="Proteomes" id="UP000178606"/>
    </source>
</evidence>
<dbReference type="Pfam" id="PF01979">
    <property type="entry name" value="Amidohydro_1"/>
    <property type="match status" value="1"/>
</dbReference>
<protein>
    <submittedName>
        <fullName evidence="6">Dihydroorotase</fullName>
    </submittedName>
</protein>
<dbReference type="GO" id="GO:0046872">
    <property type="term" value="F:metal ion binding"/>
    <property type="evidence" value="ECO:0007669"/>
    <property type="project" value="UniProtKB-KW"/>
</dbReference>
<evidence type="ECO:0000259" key="5">
    <source>
        <dbReference type="Pfam" id="PF07969"/>
    </source>
</evidence>
<dbReference type="NCBIfam" id="NF006689">
    <property type="entry name" value="PRK09237.1"/>
    <property type="match status" value="1"/>
</dbReference>
<feature type="binding site" description="via carbamate group" evidence="1">
    <location>
        <position position="161"/>
    </location>
    <ligand>
        <name>Zn(2+)</name>
        <dbReference type="ChEBI" id="CHEBI:29105"/>
        <label>2</label>
    </ligand>
</feature>
<keyword evidence="1" id="KW-0479">Metal-binding</keyword>
<name>A0A1F6CBA6_HANXR</name>
<feature type="binding site" evidence="1">
    <location>
        <position position="277"/>
    </location>
    <ligand>
        <name>Zn(2+)</name>
        <dbReference type="ChEBI" id="CHEBI:29105"/>
        <label>1</label>
    </ligand>
</feature>
<reference evidence="6 7" key="1">
    <citation type="journal article" date="2016" name="Nat. Commun.">
        <title>Thousands of microbial genomes shed light on interconnected biogeochemical processes in an aquifer system.</title>
        <authorList>
            <person name="Anantharaman K."/>
            <person name="Brown C.T."/>
            <person name="Hug L.A."/>
            <person name="Sharon I."/>
            <person name="Castelle C.J."/>
            <person name="Probst A.J."/>
            <person name="Thomas B.C."/>
            <person name="Singh A."/>
            <person name="Wilkins M.J."/>
            <person name="Karaoz U."/>
            <person name="Brodie E.L."/>
            <person name="Williams K.H."/>
            <person name="Hubbard S.S."/>
            <person name="Banfield J.F."/>
        </authorList>
    </citation>
    <scope>NUCLEOTIDE SEQUENCE [LARGE SCALE GENOMIC DNA]</scope>
    <source>
        <strain evidence="7">RIFCSPLOWO2_12_FULL_64_10</strain>
    </source>
</reference>
<feature type="binding site" description="via carbamate group" evidence="1">
    <location>
        <position position="161"/>
    </location>
    <ligand>
        <name>Zn(2+)</name>
        <dbReference type="ChEBI" id="CHEBI:29105"/>
        <label>1</label>
    </ligand>
</feature>
<dbReference type="EMBL" id="MFKF01000309">
    <property type="protein sequence ID" value="OGG46495.1"/>
    <property type="molecule type" value="Genomic_DNA"/>
</dbReference>
<dbReference type="Gene3D" id="2.30.40.10">
    <property type="entry name" value="Urease, subunit C, domain 1"/>
    <property type="match status" value="1"/>
</dbReference>
<dbReference type="GO" id="GO:0019213">
    <property type="term" value="F:deacetylase activity"/>
    <property type="evidence" value="ECO:0007669"/>
    <property type="project" value="InterPro"/>
</dbReference>
<evidence type="ECO:0000259" key="4">
    <source>
        <dbReference type="Pfam" id="PF01979"/>
    </source>
</evidence>
<evidence type="ECO:0000256" key="3">
    <source>
        <dbReference type="PIRSR" id="PIRSR039004-3"/>
    </source>
</evidence>
<dbReference type="InterPro" id="IPR011059">
    <property type="entry name" value="Metal-dep_hydrolase_composite"/>
</dbReference>
<dbReference type="InterPro" id="IPR032466">
    <property type="entry name" value="Metal_Hydrolase"/>
</dbReference>
<gene>
    <name evidence="6" type="ORF">A3F84_28200</name>
</gene>
<dbReference type="PANTHER" id="PTHR42717">
    <property type="entry name" value="DIHYDROOROTASE-RELATED"/>
    <property type="match status" value="1"/>
</dbReference>
<dbReference type="Pfam" id="PF07969">
    <property type="entry name" value="Amidohydro_3"/>
    <property type="match status" value="1"/>
</dbReference>
<dbReference type="PANTHER" id="PTHR42717:SF1">
    <property type="entry name" value="IMIDAZOLONEPROPIONASE AND RELATED AMIDOHYDROLASES"/>
    <property type="match status" value="1"/>
</dbReference>
<feature type="binding site" evidence="1">
    <location>
        <position position="66"/>
    </location>
    <ligand>
        <name>Zn(2+)</name>
        <dbReference type="ChEBI" id="CHEBI:29105"/>
        <label>1</label>
    </ligand>
</feature>
<dbReference type="PIRSF" id="PIRSF039004">
    <property type="entry name" value="ADE_EF_0837"/>
    <property type="match status" value="1"/>
</dbReference>
<dbReference type="InterPro" id="IPR020043">
    <property type="entry name" value="Deacetylase_Atu3266-like"/>
</dbReference>
<dbReference type="SUPFAM" id="SSF51556">
    <property type="entry name" value="Metallo-dependent hydrolases"/>
    <property type="match status" value="1"/>
</dbReference>
<feature type="binding site" evidence="1">
    <location>
        <position position="217"/>
    </location>
    <ligand>
        <name>Zn(2+)</name>
        <dbReference type="ChEBI" id="CHEBI:29105"/>
        <label>2</label>
    </ligand>
</feature>
<feature type="binding site" evidence="1">
    <location>
        <position position="64"/>
    </location>
    <ligand>
        <name>Zn(2+)</name>
        <dbReference type="ChEBI" id="CHEBI:29105"/>
        <label>1</label>
    </ligand>
</feature>
<keyword evidence="1" id="KW-0862">Zinc</keyword>
<evidence type="ECO:0000313" key="6">
    <source>
        <dbReference type="EMBL" id="OGG46495.1"/>
    </source>
</evidence>
<dbReference type="SUPFAM" id="SSF51338">
    <property type="entry name" value="Composite domain of metallo-dependent hydrolases"/>
    <property type="match status" value="1"/>
</dbReference>